<name>A0ABT7A669_9ACTN</name>
<comment type="caution">
    <text evidence="1">The sequence shown here is derived from an EMBL/GenBank/DDBJ whole genome shotgun (WGS) entry which is preliminary data.</text>
</comment>
<evidence type="ECO:0000313" key="2">
    <source>
        <dbReference type="Proteomes" id="UP001214441"/>
    </source>
</evidence>
<proteinExistence type="predicted"/>
<sequence length="84" mass="8595">MQDGLGLPQGQAEAGFVAASLGEMGGAWLAMSLVGRYGRAVPQAGALLAAATLSGYHYLITAKAPAWEPCRPRPRRSPSASALA</sequence>
<reference evidence="1 2" key="1">
    <citation type="submission" date="2023-05" db="EMBL/GenBank/DDBJ databases">
        <title>Streptantibioticus silvisoli sp. nov., acidotolerant actinomycetes 1 from pine litter.</title>
        <authorList>
            <person name="Swiecimska M."/>
            <person name="Golinska P."/>
            <person name="Sangal V."/>
            <person name="Wachnowicz B."/>
            <person name="Goodfellow M."/>
        </authorList>
    </citation>
    <scope>NUCLEOTIDE SEQUENCE [LARGE SCALE GENOMIC DNA]</scope>
    <source>
        <strain evidence="1 2">DSM 42109</strain>
    </source>
</reference>
<dbReference type="RefSeq" id="WP_274043420.1">
    <property type="nucleotide sequence ID" value="NZ_JANCPR020000046.1"/>
</dbReference>
<accession>A0ABT7A669</accession>
<protein>
    <recommendedName>
        <fullName evidence="3">Major facilitator superfamily (MFS) profile domain-containing protein</fullName>
    </recommendedName>
</protein>
<dbReference type="Proteomes" id="UP001214441">
    <property type="component" value="Unassembled WGS sequence"/>
</dbReference>
<keyword evidence="2" id="KW-1185">Reference proteome</keyword>
<evidence type="ECO:0000313" key="1">
    <source>
        <dbReference type="EMBL" id="MDJ1136825.1"/>
    </source>
</evidence>
<gene>
    <name evidence="1" type="ORF">NMN56_033720</name>
</gene>
<dbReference type="EMBL" id="JANCPR020000046">
    <property type="protein sequence ID" value="MDJ1136825.1"/>
    <property type="molecule type" value="Genomic_DNA"/>
</dbReference>
<evidence type="ECO:0008006" key="3">
    <source>
        <dbReference type="Google" id="ProtNLM"/>
    </source>
</evidence>
<organism evidence="1 2">
    <name type="scientific">Streptomyces iconiensis</name>
    <dbReference type="NCBI Taxonomy" id="1384038"/>
    <lineage>
        <taxon>Bacteria</taxon>
        <taxon>Bacillati</taxon>
        <taxon>Actinomycetota</taxon>
        <taxon>Actinomycetes</taxon>
        <taxon>Kitasatosporales</taxon>
        <taxon>Streptomycetaceae</taxon>
        <taxon>Streptomyces</taxon>
    </lineage>
</organism>